<dbReference type="RefSeq" id="WP_144852017.1">
    <property type="nucleotide sequence ID" value="NZ_VNJI01000039.1"/>
</dbReference>
<keyword evidence="3" id="KW-1185">Reference proteome</keyword>
<organism evidence="2 3">
    <name type="scientific">Paenibacillus cremeus</name>
    <dbReference type="NCBI Taxonomy" id="2163881"/>
    <lineage>
        <taxon>Bacteria</taxon>
        <taxon>Bacillati</taxon>
        <taxon>Bacillota</taxon>
        <taxon>Bacilli</taxon>
        <taxon>Bacillales</taxon>
        <taxon>Paenibacillaceae</taxon>
        <taxon>Paenibacillus</taxon>
    </lineage>
</organism>
<accession>A0A559K5B4</accession>
<name>A0A559K5B4_9BACL</name>
<proteinExistence type="predicted"/>
<protein>
    <recommendedName>
        <fullName evidence="1">CARDB domain-containing protein</fullName>
    </recommendedName>
</protein>
<sequence>MRGCFGKALVIFILLLDIANLVFPLLTFASSPNSLIVSFDAGYAASGTLEGSKQLGLSGKIVTDWELIVGGVSQGRTGTYSSGSDTLTFTMSAHGGLKEKVIGREKTDPGHAIWRDLSGKKWQNQGADTDKFQFTGADEDGNGVSEVPGVIPSSGYNMTTGQSNQPYPDKLRYYYSVPHLKNQNYNDEGSAVTYSNSAKPPDSFYPERLPNGDVVDIRSDGWKTKYDAYQVLKPYVISNSITIVDAEGLSDNTYPYYYGQGQDGYGQISVRRMLDSYNSDPTFDYECLVATCGPTTSGVEGRNYYLSSTTYWEAYTYHYKGEIKVTYEDPQKPDLIPVSITSGTACIEAGVSTTFTYTVRNNGTDTSQSFRSRVTSGGTDVANSPFIANGLLSGSAHEKSGTFNHTFSTAGSYSFKFIVDIDGDIDEGAGEGNNTLDQAVTVMAPGGCSGGPPPNEPSPNIDADFTILKSTMPWKDFNTFTPTKINVTGACNYTKHHFEVYQRPGAADEARWLYSDITDKTAGVPMGYPYPTRPGAAAFTPGTVTVGMIVETDCGEHTSVWKTFEITFNNQPPQLQIGWVKPSDPSNAISTAIVGDTLNLRVLSYSDPDGDPVTFEWYFGSSFSTWVKSLPGLKGWSSPYTASQYTSIVASVVGSHDVCAVAKDNNGGVSQKACTSVSVVGPEPIPIINGASTVREGRTLNPPLDGNSSYSPVPGRTIDHTKDEWWSVLNYSDGTSATISGLPTSFSKPGTAKVFLNVFDNTGLKSVDPALHSVTILPDAPPVIQFDYSTTMTRSTKYFKNNSYSPDGDTVVIYRVNYGYDANNSGSCNPMENLISSDDQLFAFTPTLVGKYCFRVFAQEDYGKNASQDYTVEVINDNPTVDFTVTGTAEEPNPSTIIGYSTDQLLGWTNTSLDKWATLNTWSRGPGGTLMSAIRKNGTPSYSIPLGGTWGFSQRNISLSPSYPISSVLEYLGNDELFVILNMGLGQYAVVSPYHSPINLGSTWGGSYEYDPYLQEIVTKVGVAYAGSDSMPVSWMRYHLSDKSVHATGNVTYGLTRTGGYVSGSYISGTLPQFSNGRQLGHTAKLKFGTDYKEIDLTTRTISSYHESDMLHPYDVQSYTTIPALPQYSEAVYVGNPYSSVSVGPFDNLFCSKSGACQQDGMGNYYGLITYGGVPNLVKFDVVSGIPTQIKSGVSDSVVEVAEDGHYVKIHRNAYYDCPCGSDSDSGDWSTAYPPYDYWIDATNGSMLSSQPVGYSPPENKAALSVSQNGYYPKYTSNTYWTTCTDSESGSTWSCQETAITYPMTDYNSGTAVGVSALSPRDVRFLNDTDYLVGSSIFSYTPYTGQSSYSNESVTFGQLINAGSTPLTNGTVSWLMRFNTKLHPNYSAGMGFKIQNAQSMYRVEAYGSYISVVKIVNGRKTVLQQVSRTIPIEKWISYQVKISGTHIKVYEDGGLALDVYDGTYTTGSIGPYSTADGTEFKGVSIMQSTPGTEFDTPGVAIVDTDVTYDATYEDPEHDPRLDSGTQWVYHHVDTTKFLDAGDGKSGLSSLDGRTVNTVFPRFDKVGVYKIDYRVPDDTHPYHRIAYGDLLFQTYSKYSDYATKYLIVHRRPISIFTVAVTGSNTVAWTDYSYDPDRCYSHGSCQAGYTTNNGIYAEKYYYITPSGSIVQGRLKSPTETGSYIVGKAVGDEYNAWSDYYEQTISISATAAPNNPPVVALTFPTGSYVNPTPVSLIPTITWNMWDPDPDTTYTVFNLNIKDEWGNCIECVKNRSMNTKGTSWSWTMDLPLSMGQKYQVEVQIADDGSLWSPWSTIGWMATNSPPAAYMSNPWGTQADPTIFTTVRPTMVWSQTDPDPGTVFLYDEIQITNEDNTVMIWDSGKVWENTTSNVGSLPVGIDLPVGQKMRVRVKVWDNYGAESNWSPQAWMLIVPSPPPPTIDTDTDFDQRMNPDSYPVVVLDRHITIRFDGTYNFDRHVLFPFDVYSNDMSQLYPSNTLIDVGAIATFYMPTWNDEGTFAVYAKQCMYGTCREDYLNVSVAGRVFDFRISDIGDLRFEDVFRTARGSKLPTGNEYFSGGRDENGAPTEMYGKDTWILPVRPGSHPGQPAAVVHNGYALYFSFKTIGPYWGRGDGIKIDPTFWFIPKAGGNATKVDLYYDTSGSSNKMIKVGSAEDVSLYQPKYVLADPLRNVTDAEIDDAAGYEYTNILTPFERSTMTWARFYEMFRTRQVALGSGYGDIHLSYQSRTLIGDVPAGANAAAAQRSVQQWYGEYHIPIAPYILPAGTNILTLADQYHGSLTGFESEFMKDGYIVVNFGIYTLKNYDPTTKVLGYNAPRTNMWAVEGQINSATDWRGRMLNFKSGDLLLYDADYSIRNDYMGVGR</sequence>
<reference evidence="2 3" key="1">
    <citation type="submission" date="2019-07" db="EMBL/GenBank/DDBJ databases">
        <authorList>
            <person name="Kim J."/>
        </authorList>
    </citation>
    <scope>NUCLEOTIDE SEQUENCE [LARGE SCALE GENOMIC DNA]</scope>
    <source>
        <strain evidence="2 3">JC52</strain>
    </source>
</reference>
<dbReference type="InterPro" id="IPR011635">
    <property type="entry name" value="CARDB"/>
</dbReference>
<comment type="caution">
    <text evidence="2">The sequence shown here is derived from an EMBL/GenBank/DDBJ whole genome shotgun (WGS) entry which is preliminary data.</text>
</comment>
<dbReference type="Pfam" id="PF07705">
    <property type="entry name" value="CARDB"/>
    <property type="match status" value="1"/>
</dbReference>
<evidence type="ECO:0000313" key="2">
    <source>
        <dbReference type="EMBL" id="TVY07324.1"/>
    </source>
</evidence>
<evidence type="ECO:0000313" key="3">
    <source>
        <dbReference type="Proteomes" id="UP000317036"/>
    </source>
</evidence>
<evidence type="ECO:0000259" key="1">
    <source>
        <dbReference type="Pfam" id="PF07705"/>
    </source>
</evidence>
<dbReference type="EMBL" id="VNJI01000039">
    <property type="protein sequence ID" value="TVY07324.1"/>
    <property type="molecule type" value="Genomic_DNA"/>
</dbReference>
<dbReference type="OrthoDB" id="2088379at2"/>
<dbReference type="InterPro" id="IPR013783">
    <property type="entry name" value="Ig-like_fold"/>
</dbReference>
<feature type="domain" description="CARDB" evidence="1">
    <location>
        <begin position="332"/>
        <end position="436"/>
    </location>
</feature>
<dbReference type="Gene3D" id="2.60.120.560">
    <property type="entry name" value="Exo-inulinase, domain 1"/>
    <property type="match status" value="1"/>
</dbReference>
<dbReference type="Pfam" id="PF25788">
    <property type="entry name" value="Ig_Rha78A_N"/>
    <property type="match status" value="1"/>
</dbReference>
<dbReference type="Gene3D" id="2.60.40.10">
    <property type="entry name" value="Immunoglobulins"/>
    <property type="match status" value="2"/>
</dbReference>
<dbReference type="Proteomes" id="UP000317036">
    <property type="component" value="Unassembled WGS sequence"/>
</dbReference>
<gene>
    <name evidence="2" type="ORF">FPZ49_24585</name>
</gene>